<dbReference type="Pfam" id="PF07730">
    <property type="entry name" value="HisKA_3"/>
    <property type="match status" value="1"/>
</dbReference>
<dbReference type="Gene3D" id="1.20.5.1930">
    <property type="match status" value="1"/>
</dbReference>
<evidence type="ECO:0000256" key="8">
    <source>
        <dbReference type="ARBA" id="ARBA00023012"/>
    </source>
</evidence>
<feature type="transmembrane region" description="Helical" evidence="9">
    <location>
        <begin position="6"/>
        <end position="30"/>
    </location>
</feature>
<keyword evidence="9" id="KW-1133">Transmembrane helix</keyword>
<dbReference type="RefSeq" id="WP_161886222.1">
    <property type="nucleotide sequence ID" value="NZ_CP017146.1"/>
</dbReference>
<dbReference type="InterPro" id="IPR050482">
    <property type="entry name" value="Sensor_HK_TwoCompSys"/>
</dbReference>
<keyword evidence="5" id="KW-0547">Nucleotide-binding</keyword>
<keyword evidence="7" id="KW-0067">ATP-binding</keyword>
<keyword evidence="6" id="KW-0418">Kinase</keyword>
<dbReference type="OrthoDB" id="227596at2"/>
<dbReference type="InterPro" id="IPR011712">
    <property type="entry name" value="Sig_transdc_His_kin_sub3_dim/P"/>
</dbReference>
<evidence type="ECO:0000256" key="1">
    <source>
        <dbReference type="ARBA" id="ARBA00000085"/>
    </source>
</evidence>
<dbReference type="PANTHER" id="PTHR24421">
    <property type="entry name" value="NITRATE/NITRITE SENSOR PROTEIN NARX-RELATED"/>
    <property type="match status" value="1"/>
</dbReference>
<evidence type="ECO:0000256" key="5">
    <source>
        <dbReference type="ARBA" id="ARBA00022741"/>
    </source>
</evidence>
<dbReference type="KEGG" id="mant:BHD05_09510"/>
<comment type="catalytic activity">
    <reaction evidence="1">
        <text>ATP + protein L-histidine = ADP + protein N-phospho-L-histidine.</text>
        <dbReference type="EC" id="2.7.13.3"/>
    </reaction>
</comment>
<keyword evidence="3" id="KW-0597">Phosphoprotein</keyword>
<keyword evidence="8" id="KW-0902">Two-component regulatory system</keyword>
<dbReference type="PANTHER" id="PTHR24421:SF10">
    <property type="entry name" value="NITRATE_NITRITE SENSOR PROTEIN NARQ"/>
    <property type="match status" value="1"/>
</dbReference>
<dbReference type="InterPro" id="IPR036890">
    <property type="entry name" value="HATPase_C_sf"/>
</dbReference>
<evidence type="ECO:0000256" key="6">
    <source>
        <dbReference type="ARBA" id="ARBA00022777"/>
    </source>
</evidence>
<keyword evidence="9" id="KW-0472">Membrane</keyword>
<dbReference type="GO" id="GO:0046983">
    <property type="term" value="F:protein dimerization activity"/>
    <property type="evidence" value="ECO:0007669"/>
    <property type="project" value="InterPro"/>
</dbReference>
<protein>
    <recommendedName>
        <fullName evidence="2">histidine kinase</fullName>
        <ecNumber evidence="2">2.7.13.3</ecNumber>
    </recommendedName>
</protein>
<keyword evidence="9" id="KW-0812">Transmembrane</keyword>
<evidence type="ECO:0000256" key="2">
    <source>
        <dbReference type="ARBA" id="ARBA00012438"/>
    </source>
</evidence>
<evidence type="ECO:0000256" key="7">
    <source>
        <dbReference type="ARBA" id="ARBA00022840"/>
    </source>
</evidence>
<proteinExistence type="predicted"/>
<dbReference type="EMBL" id="CP017146">
    <property type="protein sequence ID" value="QHO69844.1"/>
    <property type="molecule type" value="Genomic_DNA"/>
</dbReference>
<dbReference type="GO" id="GO:0005524">
    <property type="term" value="F:ATP binding"/>
    <property type="evidence" value="ECO:0007669"/>
    <property type="project" value="UniProtKB-KW"/>
</dbReference>
<sequence>MDWLTGNVGVVAAIAAVFLATSLLLLALLLRSVHNGRLLSGELDVADREIAKLDIAVAERAARLRIVRELHEVAVVSISAIMRQAQGSRYVVQTDPGAASRSAGQIADLATGALTDLRRIVTIAGEGETPAASQPSIASAADLITTMIGAGLSIGFTESGEKFELQQGAEVAIYRILEESLANALNYGGTGTDVRVSFTWTAEGLQVLVDDDGVQAAARRDGLDPSDLAQQRSYTFQDDLNALTEMVEGEGVTEMRQRTVAYSGVFNAYAVPGVGFSVSAIFPALRYDNGVHGVNLAR</sequence>
<dbReference type="SUPFAM" id="SSF55874">
    <property type="entry name" value="ATPase domain of HSP90 chaperone/DNA topoisomerase II/histidine kinase"/>
    <property type="match status" value="1"/>
</dbReference>
<dbReference type="GO" id="GO:0000155">
    <property type="term" value="F:phosphorelay sensor kinase activity"/>
    <property type="evidence" value="ECO:0007669"/>
    <property type="project" value="InterPro"/>
</dbReference>
<evidence type="ECO:0000313" key="11">
    <source>
        <dbReference type="EMBL" id="QHO69844.1"/>
    </source>
</evidence>
<dbReference type="Proteomes" id="UP000464507">
    <property type="component" value="Chromosome"/>
</dbReference>
<accession>A0A7L5AKF1</accession>
<dbReference type="Gene3D" id="3.30.565.10">
    <property type="entry name" value="Histidine kinase-like ATPase, C-terminal domain"/>
    <property type="match status" value="1"/>
</dbReference>
<organism evidence="11 12">
    <name type="scientific">Marisediminicola antarctica</name>
    <dbReference type="NCBI Taxonomy" id="674079"/>
    <lineage>
        <taxon>Bacteria</taxon>
        <taxon>Bacillati</taxon>
        <taxon>Actinomycetota</taxon>
        <taxon>Actinomycetes</taxon>
        <taxon>Micrococcales</taxon>
        <taxon>Microbacteriaceae</taxon>
        <taxon>Marisediminicola</taxon>
    </lineage>
</organism>
<evidence type="ECO:0000256" key="9">
    <source>
        <dbReference type="SAM" id="Phobius"/>
    </source>
</evidence>
<evidence type="ECO:0000259" key="10">
    <source>
        <dbReference type="Pfam" id="PF07730"/>
    </source>
</evidence>
<name>A0A7L5AKF1_9MICO</name>
<evidence type="ECO:0000256" key="4">
    <source>
        <dbReference type="ARBA" id="ARBA00022679"/>
    </source>
</evidence>
<evidence type="ECO:0000313" key="12">
    <source>
        <dbReference type="Proteomes" id="UP000464507"/>
    </source>
</evidence>
<gene>
    <name evidence="11" type="ORF">BHD05_09510</name>
</gene>
<dbReference type="GO" id="GO:0016020">
    <property type="term" value="C:membrane"/>
    <property type="evidence" value="ECO:0007669"/>
    <property type="project" value="InterPro"/>
</dbReference>
<keyword evidence="12" id="KW-1185">Reference proteome</keyword>
<dbReference type="AlphaFoldDB" id="A0A7L5AKF1"/>
<feature type="domain" description="Signal transduction histidine kinase subgroup 3 dimerisation and phosphoacceptor" evidence="10">
    <location>
        <begin position="63"/>
        <end position="122"/>
    </location>
</feature>
<dbReference type="EC" id="2.7.13.3" evidence="2"/>
<keyword evidence="4" id="KW-0808">Transferase</keyword>
<evidence type="ECO:0000256" key="3">
    <source>
        <dbReference type="ARBA" id="ARBA00022553"/>
    </source>
</evidence>
<reference evidence="11 12" key="1">
    <citation type="submission" date="2016-09" db="EMBL/GenBank/DDBJ databases">
        <title>Complete genome sequence of microbes from the polar regions.</title>
        <authorList>
            <person name="Liao L."/>
            <person name="Chen B."/>
        </authorList>
    </citation>
    <scope>NUCLEOTIDE SEQUENCE [LARGE SCALE GENOMIC DNA]</scope>
    <source>
        <strain evidence="11 12">ZS314</strain>
    </source>
</reference>